<dbReference type="InterPro" id="IPR003305">
    <property type="entry name" value="CenC_carb-bd"/>
</dbReference>
<evidence type="ECO:0000256" key="3">
    <source>
        <dbReference type="ARBA" id="ARBA00022801"/>
    </source>
</evidence>
<keyword evidence="5" id="KW-0624">Polysaccharide degradation</keyword>
<dbReference type="PANTHER" id="PTHR31490:SF1">
    <property type="entry name" value="ENDO-1,4-BETA-XYLANASE 1"/>
    <property type="match status" value="1"/>
</dbReference>
<proteinExistence type="inferred from homology"/>
<comment type="similarity">
    <text evidence="1">Belongs to the glycosyl hydrolase 10 (cellulase F) family.</text>
</comment>
<evidence type="ECO:0000256" key="4">
    <source>
        <dbReference type="ARBA" id="ARBA00023277"/>
    </source>
</evidence>
<dbReference type="Pfam" id="PF02018">
    <property type="entry name" value="CBM_4_9"/>
    <property type="match status" value="3"/>
</dbReference>
<keyword evidence="2" id="KW-0677">Repeat</keyword>
<reference evidence="7 8" key="1">
    <citation type="journal article" date="2021" name="bioRxiv">
        <title>Chromosome-scale and haplotype-resolved genome assembly of a tetraploid potato cultivar.</title>
        <authorList>
            <person name="Sun H."/>
            <person name="Jiao W.-B."/>
            <person name="Krause K."/>
            <person name="Campoy J.A."/>
            <person name="Goel M."/>
            <person name="Folz-Donahue K."/>
            <person name="Kukat C."/>
            <person name="Huettel B."/>
            <person name="Schneeberger K."/>
        </authorList>
    </citation>
    <scope>NUCLEOTIDE SEQUENCE [LARGE SCALE GENOMIC DNA]</scope>
    <source>
        <strain evidence="7">SolTubOtavaFocal</strain>
        <tissue evidence="7">Leaves</tissue>
    </source>
</reference>
<dbReference type="PANTHER" id="PTHR31490">
    <property type="entry name" value="GLYCOSYL HYDROLASE"/>
    <property type="match status" value="1"/>
</dbReference>
<protein>
    <recommendedName>
        <fullName evidence="6">GH10 domain-containing protein</fullName>
    </recommendedName>
</protein>
<dbReference type="Gene3D" id="3.20.20.80">
    <property type="entry name" value="Glycosidases"/>
    <property type="match status" value="1"/>
</dbReference>
<dbReference type="InterPro" id="IPR044846">
    <property type="entry name" value="GH10"/>
</dbReference>
<keyword evidence="4" id="KW-0119">Carbohydrate metabolism</keyword>
<evidence type="ECO:0000256" key="1">
    <source>
        <dbReference type="ARBA" id="ARBA00007495"/>
    </source>
</evidence>
<evidence type="ECO:0000256" key="5">
    <source>
        <dbReference type="ARBA" id="ARBA00023326"/>
    </source>
</evidence>
<evidence type="ECO:0000256" key="2">
    <source>
        <dbReference type="ARBA" id="ARBA00022737"/>
    </source>
</evidence>
<accession>A0ABQ7V7N2</accession>
<dbReference type="Pfam" id="PF00331">
    <property type="entry name" value="Glyco_hydro_10"/>
    <property type="match status" value="1"/>
</dbReference>
<dbReference type="PROSITE" id="PS51760">
    <property type="entry name" value="GH10_2"/>
    <property type="match status" value="1"/>
</dbReference>
<keyword evidence="8" id="KW-1185">Reference proteome</keyword>
<evidence type="ECO:0000313" key="7">
    <source>
        <dbReference type="EMBL" id="KAH0760097.1"/>
    </source>
</evidence>
<gene>
    <name evidence="7" type="ORF">KY290_023590</name>
</gene>
<dbReference type="InterPro" id="IPR017853">
    <property type="entry name" value="GH"/>
</dbReference>
<evidence type="ECO:0000259" key="6">
    <source>
        <dbReference type="PROSITE" id="PS51760"/>
    </source>
</evidence>
<evidence type="ECO:0000313" key="8">
    <source>
        <dbReference type="Proteomes" id="UP000826656"/>
    </source>
</evidence>
<dbReference type="SUPFAM" id="SSF51445">
    <property type="entry name" value="(Trans)glycosidases"/>
    <property type="match status" value="1"/>
</dbReference>
<dbReference type="Gene3D" id="2.60.120.260">
    <property type="entry name" value="Galactose-binding domain-like"/>
    <property type="match status" value="3"/>
</dbReference>
<comment type="caution">
    <text evidence="7">The sequence shown here is derived from an EMBL/GenBank/DDBJ whole genome shotgun (WGS) entry which is preliminary data.</text>
</comment>
<dbReference type="InterPro" id="IPR001000">
    <property type="entry name" value="GH10_dom"/>
</dbReference>
<dbReference type="SUPFAM" id="SSF49785">
    <property type="entry name" value="Galactose-binding domain-like"/>
    <property type="match status" value="3"/>
</dbReference>
<feature type="domain" description="GH10" evidence="6">
    <location>
        <begin position="507"/>
        <end position="792"/>
    </location>
</feature>
<keyword evidence="3" id="KW-0378">Hydrolase</keyword>
<sequence length="849" mass="94280">MVIAINNSDSQSSKENGKDIGNIILNHEFLDGLHLWPPNGCHTFVVPAGSGYRNGLTMAVVTKRTIWWQGLEQDITSRVSAGSSYTVSACVGASGTFQGSVKVFATIKLVYQNSEMKFISIGKKYVSKESWEMLEGSFSLSTVPNEVIFYLEGPPPGTQLLIKSVVILRSSSTASDESKQEMEKAPMITTNNYFDSQSSKEDEKDTGNIILNHDFSYGLYLWNPNCCEAFVVPAGYHKGLAAAIVTNRKECWHGLEQDITSKVSEGSTYTVSACVGASGTFQGSAEVLATLKLVHENSQMKFIFIGKKSVSNECWEMLEGSFSLSTMPDPVIFFLEGPPAGTDLLIKSVVISCPSSSAWDDADFGVNIITNTSLNYGTNGWFPLGNCTMSVQTGSPLMMPPMARDSLGAHEPLSGCYILVTNCTQNWMGPAQMITEKVKLYLTYQVSAWVKIIQASGPQSVNVALGVDSQWVNGGQVEISNDIWHEIGGSFRIEKQAAKVMIYLQGPAAGVDLMVAGLQIFPVDRRARFRHLKRQTEKNFNWAVFGNELKRYWTEAQQGNFNYKDADELLNFCTQNNIQVRGHCIFWEEVATVQSSVQSLNKSDLMTAVQNCLTGLLTRYKGKFKHYDVINEMMHGSFYLDRLGKDNCVNMFTTAHQLDPSAFVFVNDYHAEDGSDSRSSPEKYIEYIHHLQEHGAPVGGIGIHGHIDSPVGPIVCSALDKLGLPIWFTEVDVSSDKEYVRADDLEVILREHPAVEGIMLWRFWELFLNRPNSHLVNAKGDLNETGRRYLALKHEWLSHAHGHIDEQSQFSFRGFHGSYEVEVTTVSNKITKKFVVDKGDDTLVISVDI</sequence>
<dbReference type="InterPro" id="IPR008979">
    <property type="entry name" value="Galactose-bd-like_sf"/>
</dbReference>
<dbReference type="PRINTS" id="PR00134">
    <property type="entry name" value="GLHYDRLASE10"/>
</dbReference>
<dbReference type="Proteomes" id="UP000826656">
    <property type="component" value="Unassembled WGS sequence"/>
</dbReference>
<dbReference type="EMBL" id="JAIVGD010000015">
    <property type="protein sequence ID" value="KAH0760097.1"/>
    <property type="molecule type" value="Genomic_DNA"/>
</dbReference>
<organism evidence="7 8">
    <name type="scientific">Solanum tuberosum</name>
    <name type="common">Potato</name>
    <dbReference type="NCBI Taxonomy" id="4113"/>
    <lineage>
        <taxon>Eukaryota</taxon>
        <taxon>Viridiplantae</taxon>
        <taxon>Streptophyta</taxon>
        <taxon>Embryophyta</taxon>
        <taxon>Tracheophyta</taxon>
        <taxon>Spermatophyta</taxon>
        <taxon>Magnoliopsida</taxon>
        <taxon>eudicotyledons</taxon>
        <taxon>Gunneridae</taxon>
        <taxon>Pentapetalae</taxon>
        <taxon>asterids</taxon>
        <taxon>lamiids</taxon>
        <taxon>Solanales</taxon>
        <taxon>Solanaceae</taxon>
        <taxon>Solanoideae</taxon>
        <taxon>Solaneae</taxon>
        <taxon>Solanum</taxon>
    </lineage>
</organism>
<name>A0ABQ7V7N2_SOLTU</name>
<dbReference type="SMART" id="SM00633">
    <property type="entry name" value="Glyco_10"/>
    <property type="match status" value="1"/>
</dbReference>